<protein>
    <submittedName>
        <fullName evidence="3">DUF1214 domain-containing protein</fullName>
    </submittedName>
</protein>
<evidence type="ECO:0000313" key="4">
    <source>
        <dbReference type="Proteomes" id="UP001385892"/>
    </source>
</evidence>
<dbReference type="Gene3D" id="2.60.40.1610">
    <property type="entry name" value="Domain of unknown function DUF1254"/>
    <property type="match status" value="1"/>
</dbReference>
<evidence type="ECO:0000313" key="3">
    <source>
        <dbReference type="EMBL" id="MEJ8846357.1"/>
    </source>
</evidence>
<dbReference type="InterPro" id="IPR037050">
    <property type="entry name" value="DUF1254_sf"/>
</dbReference>
<organism evidence="3 4">
    <name type="scientific">Variovorax rhizosphaerae</name>
    <dbReference type="NCBI Taxonomy" id="1836200"/>
    <lineage>
        <taxon>Bacteria</taxon>
        <taxon>Pseudomonadati</taxon>
        <taxon>Pseudomonadota</taxon>
        <taxon>Betaproteobacteria</taxon>
        <taxon>Burkholderiales</taxon>
        <taxon>Comamonadaceae</taxon>
        <taxon>Variovorax</taxon>
    </lineage>
</organism>
<dbReference type="InterPro" id="IPR010621">
    <property type="entry name" value="DUF1214"/>
</dbReference>
<dbReference type="Gene3D" id="2.60.120.600">
    <property type="entry name" value="Domain of unknown function DUF1214, C-terminal domain"/>
    <property type="match status" value="1"/>
</dbReference>
<reference evidence="3 4" key="1">
    <citation type="submission" date="2024-03" db="EMBL/GenBank/DDBJ databases">
        <title>Novel species of the genus Variovorax.</title>
        <authorList>
            <person name="Liu Q."/>
            <person name="Xin Y.-H."/>
        </authorList>
    </citation>
    <scope>NUCLEOTIDE SEQUENCE [LARGE SCALE GENOMIC DNA]</scope>
    <source>
        <strain evidence="3 4">KACC 18900</strain>
    </source>
</reference>
<feature type="domain" description="DUF1214" evidence="1">
    <location>
        <begin position="323"/>
        <end position="428"/>
    </location>
</feature>
<dbReference type="Pfam" id="PF06742">
    <property type="entry name" value="DUF1214"/>
    <property type="match status" value="1"/>
</dbReference>
<dbReference type="PANTHER" id="PTHR36509">
    <property type="entry name" value="BLL3101 PROTEIN"/>
    <property type="match status" value="1"/>
</dbReference>
<dbReference type="EMBL" id="JBBKZT010000003">
    <property type="protein sequence ID" value="MEJ8846357.1"/>
    <property type="molecule type" value="Genomic_DNA"/>
</dbReference>
<evidence type="ECO:0000259" key="1">
    <source>
        <dbReference type="Pfam" id="PF06742"/>
    </source>
</evidence>
<dbReference type="InterPro" id="IPR037049">
    <property type="entry name" value="DUF1214_C_sf"/>
</dbReference>
<name>A0ABU8WFS9_9BURK</name>
<proteinExistence type="predicted"/>
<accession>A0ABU8WFS9</accession>
<dbReference type="RefSeq" id="WP_340341522.1">
    <property type="nucleotide sequence ID" value="NZ_JBBKZT010000003.1"/>
</dbReference>
<dbReference type="PANTHER" id="PTHR36509:SF2">
    <property type="entry name" value="BLL3101 PROTEIN"/>
    <property type="match status" value="1"/>
</dbReference>
<feature type="domain" description="DUF1254" evidence="2">
    <location>
        <begin position="52"/>
        <end position="182"/>
    </location>
</feature>
<dbReference type="SUPFAM" id="SSF160935">
    <property type="entry name" value="VPA0735-like"/>
    <property type="match status" value="1"/>
</dbReference>
<evidence type="ECO:0000259" key="2">
    <source>
        <dbReference type="Pfam" id="PF06863"/>
    </source>
</evidence>
<dbReference type="InterPro" id="IPR010679">
    <property type="entry name" value="DUF1254"/>
</dbReference>
<comment type="caution">
    <text evidence="3">The sequence shown here is derived from an EMBL/GenBank/DDBJ whole genome shotgun (WGS) entry which is preliminary data.</text>
</comment>
<dbReference type="Pfam" id="PF06863">
    <property type="entry name" value="DUF1254"/>
    <property type="match status" value="1"/>
</dbReference>
<keyword evidence="4" id="KW-1185">Reference proteome</keyword>
<sequence length="445" mass="48815">MITHDGAIDWREDHAYLLGMQAYAYGFPAMHYAKLRFGMVMRPQGSVDMPLNTFFHIPVLADHTLQYGGSPYRDGLYSIAWVDLSHEPVVLAAPACGDRYVTIQLAEFYSDLLGYVGGNVNDGKAQTCLIVAPGWQGEKPAGIDIIVRSTTPGVFAVARVSTPGGDDLAAARAIQAQCKLTPLSNWLAGTEPEARREVLVPTPPEQALGDFHTMHAAMCENPPPASHDVLMRQFGRIGVGPYARAPLNELDEATQRGLARALQDGPALLAKVAKAGGDTPVVNTWFWGDKNWGRMGNVGDYVGRASPQAYSGIVEHWVEQSTKLRTFTDASGQELNGENRYLLRFERDQIPKAKAFWSITLYDDRFCLVDNPIGRYSIASNTEGLKYGPDGSLEILMQNEAPADEGNANWLPTPRTGFNLFLRTYLPGPDMLDQSYAPPAVQRLT</sequence>
<gene>
    <name evidence="3" type="ORF">WKW82_06840</name>
</gene>
<dbReference type="Proteomes" id="UP001385892">
    <property type="component" value="Unassembled WGS sequence"/>
</dbReference>